<dbReference type="Gene3D" id="1.25.40.10">
    <property type="entry name" value="Tetratricopeptide repeat domain"/>
    <property type="match status" value="1"/>
</dbReference>
<dbReference type="SMART" id="SM00028">
    <property type="entry name" value="TPR"/>
    <property type="match status" value="2"/>
</dbReference>
<dbReference type="InterPro" id="IPR019734">
    <property type="entry name" value="TPR_rpt"/>
</dbReference>
<proteinExistence type="predicted"/>
<sequence>MGDSVAEAYACGRLADVFRRQHLFAEGIAHATRQVKLAEKNQDENCKSCGYFTLASQYYFRAKYHLLESDSFEDQKDLDHRLGTLKMDLSLSTIIEDLSNAVKFFTLCSKGFDELGYEHKLALTCFYIGDAFFLLGDCKKALQYLLKAMEIGKKFDDKHLKQLIYSKLSSTYVLLSDSQLANKYSREAVKTRIFIGEGNACSCSKKDVGLSDEKLHEIWTSTAKEPI</sequence>
<keyword evidence="2" id="KW-1185">Reference proteome</keyword>
<dbReference type="SUPFAM" id="SSF48452">
    <property type="entry name" value="TPR-like"/>
    <property type="match status" value="1"/>
</dbReference>
<dbReference type="InterPro" id="IPR011990">
    <property type="entry name" value="TPR-like_helical_dom_sf"/>
</dbReference>
<name>A0AAN8IMA2_TRICO</name>
<gene>
    <name evidence="1" type="ORF">GCK32_006766</name>
</gene>
<comment type="caution">
    <text evidence="1">The sequence shown here is derived from an EMBL/GenBank/DDBJ whole genome shotgun (WGS) entry which is preliminary data.</text>
</comment>
<dbReference type="EMBL" id="WIXE01012436">
    <property type="protein sequence ID" value="KAK5975918.1"/>
    <property type="molecule type" value="Genomic_DNA"/>
</dbReference>
<protein>
    <submittedName>
        <fullName evidence="1">Uncharacterized protein</fullName>
    </submittedName>
</protein>
<evidence type="ECO:0000313" key="1">
    <source>
        <dbReference type="EMBL" id="KAK5975918.1"/>
    </source>
</evidence>
<reference evidence="1 2" key="1">
    <citation type="submission" date="2019-10" db="EMBL/GenBank/DDBJ databases">
        <title>Assembly and Annotation for the nematode Trichostrongylus colubriformis.</title>
        <authorList>
            <person name="Martin J."/>
        </authorList>
    </citation>
    <scope>NUCLEOTIDE SEQUENCE [LARGE SCALE GENOMIC DNA]</scope>
    <source>
        <strain evidence="1">G859</strain>
        <tissue evidence="1">Whole worm</tissue>
    </source>
</reference>
<dbReference type="Proteomes" id="UP001331761">
    <property type="component" value="Unassembled WGS sequence"/>
</dbReference>
<evidence type="ECO:0000313" key="2">
    <source>
        <dbReference type="Proteomes" id="UP001331761"/>
    </source>
</evidence>
<accession>A0AAN8IMA2</accession>
<organism evidence="1 2">
    <name type="scientific">Trichostrongylus colubriformis</name>
    <name type="common">Black scour worm</name>
    <dbReference type="NCBI Taxonomy" id="6319"/>
    <lineage>
        <taxon>Eukaryota</taxon>
        <taxon>Metazoa</taxon>
        <taxon>Ecdysozoa</taxon>
        <taxon>Nematoda</taxon>
        <taxon>Chromadorea</taxon>
        <taxon>Rhabditida</taxon>
        <taxon>Rhabditina</taxon>
        <taxon>Rhabditomorpha</taxon>
        <taxon>Strongyloidea</taxon>
        <taxon>Trichostrongylidae</taxon>
        <taxon>Trichostrongylus</taxon>
    </lineage>
</organism>
<dbReference type="AlphaFoldDB" id="A0AAN8IMA2"/>